<sequence>MSKLNYSEIEKKWQEYWKENGVNTTSNDFENGKPKFYILDMFPYPSGEGLHVGHPKGYIATDVYSRMKKMQGFNVLHPMGWDAFGLPAEQFAIKNKINPNIATEKNVKRYKEQIEMLGLNYDWNREINTTDPKYYKWTQWMFKQMYKAGLAHESFEPINWCPSCKTGLANEDLDGNACERCGTQVEKKPLRQWVIKITDYADRLLEDLDKLNWEPHIKELQKNWIGKSEGSEIDFEIVDAEKNNLKENKLRIFTTRADTLFGCTFMAISYSLAKEWIENGWQASEEIQNFISEIEKEEKARTADFDMTKLEKKGIDTEIKAINPANGAEVPIYIANYILSDYGTGAIMAVPAHDERDYEFAKKYNLEIIEVIKSKEENTEELYIGEGVEINSGEFDGMNSEEARIKITEKVGGKIVSKYKLKDWVFARQRYWGEPFPIVFDENKKSYVVADKGLPVVLPNVENYEPTDTGESPLANIHDWVEVYGFINEEGEFESLDKSDERAKKFFRETNTMPQWAGSSWYYLRYIDPKNDEIFVNKDLEKKWSPVDFYVGGAEHATRHLIYARFWHKFLFDKGFVNYDEPFSKLQTVGLIMAEDGKKMSKRYGNVVNPDDVVKEFGADAMRTYEMFMGPFDKSVSWNTNSMAGVSRFLERVYSLTSKIDFSEEAKDDREVERVINETIKKVGEDIEDFKFNTAIAQLMICLNTFEDEVKKDKLISRKTFESFIKIISPFAVHISEEIWQNIFDYKTSIHLADWPSYDEAKMKKDEIEMSIQISGKFRGTFSIKPDSGDEEVLEVVKSTKVYKKYIGDNLEPKKIIVVKNRLINIVV</sequence>
<dbReference type="SUPFAM" id="SSF52374">
    <property type="entry name" value="Nucleotidylyl transferase"/>
    <property type="match status" value="1"/>
</dbReference>
<dbReference type="Gene3D" id="3.10.20.590">
    <property type="match status" value="1"/>
</dbReference>
<dbReference type="NCBIfam" id="TIGR00396">
    <property type="entry name" value="leuS_bact"/>
    <property type="match status" value="1"/>
</dbReference>
<dbReference type="InterPro" id="IPR013155">
    <property type="entry name" value="M/V/L/I-tRNA-synth_anticd-bd"/>
</dbReference>
<evidence type="ECO:0000256" key="7">
    <source>
        <dbReference type="ARBA" id="ARBA00023146"/>
    </source>
</evidence>
<evidence type="ECO:0000256" key="6">
    <source>
        <dbReference type="ARBA" id="ARBA00022917"/>
    </source>
</evidence>
<dbReference type="CDD" id="cd07958">
    <property type="entry name" value="Anticodon_Ia_Leu_BEm"/>
    <property type="match status" value="1"/>
</dbReference>
<dbReference type="Gene3D" id="3.40.50.620">
    <property type="entry name" value="HUPs"/>
    <property type="match status" value="2"/>
</dbReference>
<dbReference type="InterPro" id="IPR009080">
    <property type="entry name" value="tRNAsynth_Ia_anticodon-bd"/>
</dbReference>
<protein>
    <recommendedName>
        <fullName evidence="2">leucine--tRNA ligase</fullName>
        <ecNumber evidence="2">6.1.1.4</ecNumber>
    </recommendedName>
    <alternativeName>
        <fullName evidence="8">Leucyl-tRNA synthetase</fullName>
    </alternativeName>
</protein>
<dbReference type="InterPro" id="IPR001412">
    <property type="entry name" value="aa-tRNA-synth_I_CS"/>
</dbReference>
<evidence type="ECO:0000256" key="3">
    <source>
        <dbReference type="ARBA" id="ARBA00022598"/>
    </source>
</evidence>
<organism evidence="13">
    <name type="scientific">bioreactor metagenome</name>
    <dbReference type="NCBI Taxonomy" id="1076179"/>
    <lineage>
        <taxon>unclassified sequences</taxon>
        <taxon>metagenomes</taxon>
        <taxon>ecological metagenomes</taxon>
    </lineage>
</organism>
<dbReference type="HAMAP" id="MF_00049_B">
    <property type="entry name" value="Leu_tRNA_synth_B"/>
    <property type="match status" value="1"/>
</dbReference>
<comment type="catalytic activity">
    <reaction evidence="9">
        <text>tRNA(Leu) + L-leucine + ATP = L-leucyl-tRNA(Leu) + AMP + diphosphate</text>
        <dbReference type="Rhea" id="RHEA:11688"/>
        <dbReference type="Rhea" id="RHEA-COMP:9613"/>
        <dbReference type="Rhea" id="RHEA-COMP:9622"/>
        <dbReference type="ChEBI" id="CHEBI:30616"/>
        <dbReference type="ChEBI" id="CHEBI:33019"/>
        <dbReference type="ChEBI" id="CHEBI:57427"/>
        <dbReference type="ChEBI" id="CHEBI:78442"/>
        <dbReference type="ChEBI" id="CHEBI:78494"/>
        <dbReference type="ChEBI" id="CHEBI:456215"/>
        <dbReference type="EC" id="6.1.1.4"/>
    </reaction>
</comment>
<accession>A0A644T5Z2</accession>
<dbReference type="PANTHER" id="PTHR43740">
    <property type="entry name" value="LEUCYL-TRNA SYNTHETASE"/>
    <property type="match status" value="1"/>
</dbReference>
<feature type="domain" description="Methionyl/Valyl/Leucyl/Isoleucyl-tRNA synthetase anticodon-binding" evidence="11">
    <location>
        <begin position="669"/>
        <end position="789"/>
    </location>
</feature>
<dbReference type="InterPro" id="IPR009008">
    <property type="entry name" value="Val/Leu/Ile-tRNA-synth_edit"/>
</dbReference>
<name>A0A644T5Z2_9ZZZZ</name>
<keyword evidence="6" id="KW-0648">Protein biosynthesis</keyword>
<dbReference type="Pfam" id="PF00133">
    <property type="entry name" value="tRNA-synt_1"/>
    <property type="match status" value="1"/>
</dbReference>
<dbReference type="InterPro" id="IPR025709">
    <property type="entry name" value="Leu_tRNA-synth_edit"/>
</dbReference>
<comment type="similarity">
    <text evidence="1">Belongs to the class-I aminoacyl-tRNA synthetase family.</text>
</comment>
<keyword evidence="3 13" id="KW-0436">Ligase</keyword>
<evidence type="ECO:0000256" key="8">
    <source>
        <dbReference type="ARBA" id="ARBA00030520"/>
    </source>
</evidence>
<dbReference type="GO" id="GO:0005524">
    <property type="term" value="F:ATP binding"/>
    <property type="evidence" value="ECO:0007669"/>
    <property type="project" value="UniProtKB-KW"/>
</dbReference>
<dbReference type="InterPro" id="IPR014729">
    <property type="entry name" value="Rossmann-like_a/b/a_fold"/>
</dbReference>
<evidence type="ECO:0000256" key="5">
    <source>
        <dbReference type="ARBA" id="ARBA00022840"/>
    </source>
</evidence>
<comment type="caution">
    <text evidence="13">The sequence shown here is derived from an EMBL/GenBank/DDBJ whole genome shotgun (WGS) entry which is preliminary data.</text>
</comment>
<dbReference type="FunFam" id="3.40.50.620:FF:000077">
    <property type="entry name" value="Leucine--tRNA ligase"/>
    <property type="match status" value="1"/>
</dbReference>
<dbReference type="FunFam" id="3.40.50.620:FF:000056">
    <property type="entry name" value="Leucine--tRNA ligase"/>
    <property type="match status" value="1"/>
</dbReference>
<dbReference type="SUPFAM" id="SSF50677">
    <property type="entry name" value="ValRS/IleRS/LeuRS editing domain"/>
    <property type="match status" value="1"/>
</dbReference>
<dbReference type="PANTHER" id="PTHR43740:SF2">
    <property type="entry name" value="LEUCINE--TRNA LIGASE, MITOCHONDRIAL"/>
    <property type="match status" value="1"/>
</dbReference>
<reference evidence="13" key="1">
    <citation type="submission" date="2019-08" db="EMBL/GenBank/DDBJ databases">
        <authorList>
            <person name="Kucharzyk K."/>
            <person name="Murdoch R.W."/>
            <person name="Higgins S."/>
            <person name="Loffler F."/>
        </authorList>
    </citation>
    <scope>NUCLEOTIDE SEQUENCE</scope>
</reference>
<feature type="domain" description="Aminoacyl-tRNA synthetase class Ia" evidence="10">
    <location>
        <begin position="421"/>
        <end position="625"/>
    </location>
</feature>
<evidence type="ECO:0000256" key="2">
    <source>
        <dbReference type="ARBA" id="ARBA00013164"/>
    </source>
</evidence>
<dbReference type="GO" id="GO:0005829">
    <property type="term" value="C:cytosol"/>
    <property type="evidence" value="ECO:0007669"/>
    <property type="project" value="TreeGrafter"/>
</dbReference>
<proteinExistence type="inferred from homology"/>
<evidence type="ECO:0000259" key="12">
    <source>
        <dbReference type="Pfam" id="PF13603"/>
    </source>
</evidence>
<dbReference type="PROSITE" id="PS00178">
    <property type="entry name" value="AA_TRNA_LIGASE_I"/>
    <property type="match status" value="1"/>
</dbReference>
<dbReference type="InterPro" id="IPR002302">
    <property type="entry name" value="Leu-tRNA-ligase"/>
</dbReference>
<dbReference type="GO" id="GO:0004823">
    <property type="term" value="F:leucine-tRNA ligase activity"/>
    <property type="evidence" value="ECO:0007669"/>
    <property type="project" value="UniProtKB-EC"/>
</dbReference>
<dbReference type="Pfam" id="PF13603">
    <property type="entry name" value="tRNA-synt_1_2"/>
    <property type="match status" value="1"/>
</dbReference>
<dbReference type="AlphaFoldDB" id="A0A644T5Z2"/>
<dbReference type="GO" id="GO:0002161">
    <property type="term" value="F:aminoacyl-tRNA deacylase activity"/>
    <property type="evidence" value="ECO:0007669"/>
    <property type="project" value="InterPro"/>
</dbReference>
<evidence type="ECO:0000256" key="1">
    <source>
        <dbReference type="ARBA" id="ARBA00005594"/>
    </source>
</evidence>
<evidence type="ECO:0000256" key="9">
    <source>
        <dbReference type="ARBA" id="ARBA00047469"/>
    </source>
</evidence>
<evidence type="ECO:0000313" key="13">
    <source>
        <dbReference type="EMBL" id="MPL62199.1"/>
    </source>
</evidence>
<evidence type="ECO:0000256" key="4">
    <source>
        <dbReference type="ARBA" id="ARBA00022741"/>
    </source>
</evidence>
<evidence type="ECO:0000259" key="11">
    <source>
        <dbReference type="Pfam" id="PF08264"/>
    </source>
</evidence>
<feature type="domain" description="Leucyl-tRNA synthetase editing" evidence="12">
    <location>
        <begin position="222"/>
        <end position="410"/>
    </location>
</feature>
<dbReference type="Pfam" id="PF08264">
    <property type="entry name" value="Anticodon_1"/>
    <property type="match status" value="1"/>
</dbReference>
<gene>
    <name evidence="13" type="primary">leuS_6</name>
    <name evidence="13" type="ORF">SDC9_07804</name>
</gene>
<keyword evidence="4" id="KW-0547">Nucleotide-binding</keyword>
<dbReference type="Gene3D" id="1.10.730.10">
    <property type="entry name" value="Isoleucyl-tRNA Synthetase, Domain 1"/>
    <property type="match status" value="1"/>
</dbReference>
<evidence type="ECO:0000259" key="10">
    <source>
        <dbReference type="Pfam" id="PF00133"/>
    </source>
</evidence>
<dbReference type="EC" id="6.1.1.4" evidence="2"/>
<keyword evidence="7" id="KW-0030">Aminoacyl-tRNA synthetase</keyword>
<keyword evidence="5" id="KW-0067">ATP-binding</keyword>
<dbReference type="FunFam" id="1.10.730.10:FF:000002">
    <property type="entry name" value="Leucine--tRNA ligase"/>
    <property type="match status" value="1"/>
</dbReference>
<dbReference type="EMBL" id="VSSQ01000017">
    <property type="protein sequence ID" value="MPL62199.1"/>
    <property type="molecule type" value="Genomic_DNA"/>
</dbReference>
<dbReference type="PRINTS" id="PR00985">
    <property type="entry name" value="TRNASYNTHLEU"/>
</dbReference>
<dbReference type="SUPFAM" id="SSF47323">
    <property type="entry name" value="Anticodon-binding domain of a subclass of class I aminoacyl-tRNA synthetases"/>
    <property type="match status" value="1"/>
</dbReference>
<dbReference type="InterPro" id="IPR002300">
    <property type="entry name" value="aa-tRNA-synth_Ia"/>
</dbReference>
<dbReference type="GO" id="GO:0006429">
    <property type="term" value="P:leucyl-tRNA aminoacylation"/>
    <property type="evidence" value="ECO:0007669"/>
    <property type="project" value="InterPro"/>
</dbReference>